<evidence type="ECO:0000313" key="2">
    <source>
        <dbReference type="Proteomes" id="UP000729402"/>
    </source>
</evidence>
<evidence type="ECO:0000313" key="1">
    <source>
        <dbReference type="EMBL" id="KAG8079891.1"/>
    </source>
</evidence>
<protein>
    <submittedName>
        <fullName evidence="1">Uncharacterized protein</fullName>
    </submittedName>
</protein>
<name>A0A8J5VZ15_ZIZPA</name>
<proteinExistence type="predicted"/>
<gene>
    <name evidence="1" type="ORF">GUJ93_ZPchr0007g3654</name>
</gene>
<comment type="caution">
    <text evidence="1">The sequence shown here is derived from an EMBL/GenBank/DDBJ whole genome shotgun (WGS) entry which is preliminary data.</text>
</comment>
<organism evidence="1 2">
    <name type="scientific">Zizania palustris</name>
    <name type="common">Northern wild rice</name>
    <dbReference type="NCBI Taxonomy" id="103762"/>
    <lineage>
        <taxon>Eukaryota</taxon>
        <taxon>Viridiplantae</taxon>
        <taxon>Streptophyta</taxon>
        <taxon>Embryophyta</taxon>
        <taxon>Tracheophyta</taxon>
        <taxon>Spermatophyta</taxon>
        <taxon>Magnoliopsida</taxon>
        <taxon>Liliopsida</taxon>
        <taxon>Poales</taxon>
        <taxon>Poaceae</taxon>
        <taxon>BOP clade</taxon>
        <taxon>Oryzoideae</taxon>
        <taxon>Oryzeae</taxon>
        <taxon>Zizaniinae</taxon>
        <taxon>Zizania</taxon>
    </lineage>
</organism>
<dbReference type="AlphaFoldDB" id="A0A8J5VZ15"/>
<dbReference type="Proteomes" id="UP000729402">
    <property type="component" value="Unassembled WGS sequence"/>
</dbReference>
<keyword evidence="2" id="KW-1185">Reference proteome</keyword>
<reference evidence="1" key="1">
    <citation type="journal article" date="2021" name="bioRxiv">
        <title>Whole Genome Assembly and Annotation of Northern Wild Rice, Zizania palustris L., Supports a Whole Genome Duplication in the Zizania Genus.</title>
        <authorList>
            <person name="Haas M."/>
            <person name="Kono T."/>
            <person name="Macchietto M."/>
            <person name="Millas R."/>
            <person name="McGilp L."/>
            <person name="Shao M."/>
            <person name="Duquette J."/>
            <person name="Hirsch C.N."/>
            <person name="Kimball J."/>
        </authorList>
    </citation>
    <scope>NUCLEOTIDE SEQUENCE</scope>
    <source>
        <tissue evidence="1">Fresh leaf tissue</tissue>
    </source>
</reference>
<dbReference type="EMBL" id="JAAALK010000282">
    <property type="protein sequence ID" value="KAG8079891.1"/>
    <property type="molecule type" value="Genomic_DNA"/>
</dbReference>
<sequence length="98" mass="10361">MVVVAVEEVQNVTRVAVVAAVIEEHLKMLGRMGLGEVGVGVGVEHLNLVLVVEEVQVEHFCQNLTLEGEEEGVGEKCLTSLMKIEEVAVVVAAAAAVL</sequence>
<reference evidence="1" key="2">
    <citation type="submission" date="2021-02" db="EMBL/GenBank/DDBJ databases">
        <authorList>
            <person name="Kimball J.A."/>
            <person name="Haas M.W."/>
            <person name="Macchietto M."/>
            <person name="Kono T."/>
            <person name="Duquette J."/>
            <person name="Shao M."/>
        </authorList>
    </citation>
    <scope>NUCLEOTIDE SEQUENCE</scope>
    <source>
        <tissue evidence="1">Fresh leaf tissue</tissue>
    </source>
</reference>
<accession>A0A8J5VZ15</accession>